<feature type="transmembrane region" description="Helical" evidence="2">
    <location>
        <begin position="7"/>
        <end position="25"/>
    </location>
</feature>
<dbReference type="InterPro" id="IPR025711">
    <property type="entry name" value="PepSY"/>
</dbReference>
<dbReference type="Pfam" id="PF03413">
    <property type="entry name" value="PepSY"/>
    <property type="match status" value="1"/>
</dbReference>
<keyword evidence="2" id="KW-0812">Transmembrane</keyword>
<keyword evidence="2" id="KW-0472">Membrane</keyword>
<comment type="caution">
    <text evidence="4">The sequence shown here is derived from an EMBL/GenBank/DDBJ whole genome shotgun (WGS) entry which is preliminary data.</text>
</comment>
<proteinExistence type="predicted"/>
<feature type="region of interest" description="Disordered" evidence="1">
    <location>
        <begin position="97"/>
        <end position="175"/>
    </location>
</feature>
<dbReference type="Proteomes" id="UP001282284">
    <property type="component" value="Unassembled WGS sequence"/>
</dbReference>
<dbReference type="RefSeq" id="WP_317945004.1">
    <property type="nucleotide sequence ID" value="NZ_JAUBDI010000013.1"/>
</dbReference>
<evidence type="ECO:0000313" key="4">
    <source>
        <dbReference type="EMBL" id="MDW0114168.1"/>
    </source>
</evidence>
<accession>A0ABU4GB42</accession>
<evidence type="ECO:0000313" key="5">
    <source>
        <dbReference type="Proteomes" id="UP001282284"/>
    </source>
</evidence>
<reference evidence="4 5" key="1">
    <citation type="submission" date="2023-06" db="EMBL/GenBank/DDBJ databases">
        <title>Sporosarcina sp. nov., isolated from Korean traditional fermented seafood 'Jeotgal'.</title>
        <authorList>
            <person name="Yang A.I."/>
            <person name="Shin N.-R."/>
        </authorList>
    </citation>
    <scope>NUCLEOTIDE SEQUENCE [LARGE SCALE GENOMIC DNA]</scope>
    <source>
        <strain evidence="4 5">KCTC13119</strain>
    </source>
</reference>
<feature type="compositionally biased region" description="Basic and acidic residues" evidence="1">
    <location>
        <begin position="118"/>
        <end position="131"/>
    </location>
</feature>
<dbReference type="Gene3D" id="3.10.450.40">
    <property type="match status" value="1"/>
</dbReference>
<feature type="domain" description="PepSY" evidence="3">
    <location>
        <begin position="59"/>
        <end position="87"/>
    </location>
</feature>
<organism evidence="4 5">
    <name type="scientific">Sporosarcina saromensis</name>
    <dbReference type="NCBI Taxonomy" id="359365"/>
    <lineage>
        <taxon>Bacteria</taxon>
        <taxon>Bacillati</taxon>
        <taxon>Bacillota</taxon>
        <taxon>Bacilli</taxon>
        <taxon>Bacillales</taxon>
        <taxon>Caryophanaceae</taxon>
        <taxon>Sporosarcina</taxon>
    </lineage>
</organism>
<keyword evidence="2" id="KW-1133">Transmembrane helix</keyword>
<dbReference type="EMBL" id="JAUBDI010000013">
    <property type="protein sequence ID" value="MDW0114168.1"/>
    <property type="molecule type" value="Genomic_DNA"/>
</dbReference>
<evidence type="ECO:0000256" key="1">
    <source>
        <dbReference type="SAM" id="MobiDB-lite"/>
    </source>
</evidence>
<keyword evidence="5" id="KW-1185">Reference proteome</keyword>
<evidence type="ECO:0000256" key="2">
    <source>
        <dbReference type="SAM" id="Phobius"/>
    </source>
</evidence>
<name>A0ABU4GB42_9BACL</name>
<sequence>MRIWKKPWFIPIILTVVIIVGGQLYTAGKLTKANTLSENEIQKQLTLIYQGEIEDIQLQGSVYTANVIKGSAEYAVEVDAETGKVLSLIQTKESVNTDVAKAEQDDKEKDAVTGGMSEKTEDPLPEKEQVTEKPPVTSDKNKSDTNDTTSSKTNTGKTTTESKPSNKPTTPPKKPVLISEQQAANIGMTQLPAGMVGEVDDVDYKETENGGYYLVQIDIDTDDDLDEVTYQIHAITGAVMTVSWDE</sequence>
<feature type="compositionally biased region" description="Low complexity" evidence="1">
    <location>
        <begin position="146"/>
        <end position="168"/>
    </location>
</feature>
<feature type="compositionally biased region" description="Basic and acidic residues" evidence="1">
    <location>
        <begin position="100"/>
        <end position="111"/>
    </location>
</feature>
<protein>
    <submittedName>
        <fullName evidence="4">PepSY domain-containing protein</fullName>
    </submittedName>
</protein>
<evidence type="ECO:0000259" key="3">
    <source>
        <dbReference type="Pfam" id="PF03413"/>
    </source>
</evidence>
<gene>
    <name evidence="4" type="ORF">QT711_13310</name>
</gene>